<evidence type="ECO:0000256" key="1">
    <source>
        <dbReference type="SAM" id="MobiDB-lite"/>
    </source>
</evidence>
<gene>
    <name evidence="2" type="ORF">LWI28_025147</name>
</gene>
<comment type="caution">
    <text evidence="2">The sequence shown here is derived from an EMBL/GenBank/DDBJ whole genome shotgun (WGS) entry which is preliminary data.</text>
</comment>
<feature type="compositionally biased region" description="Low complexity" evidence="1">
    <location>
        <begin position="55"/>
        <end position="74"/>
    </location>
</feature>
<feature type="region of interest" description="Disordered" evidence="1">
    <location>
        <begin position="40"/>
        <end position="127"/>
    </location>
</feature>
<dbReference type="AlphaFoldDB" id="A0AAD5J153"/>
<dbReference type="Proteomes" id="UP001064489">
    <property type="component" value="Chromosome 4"/>
</dbReference>
<reference evidence="2" key="2">
    <citation type="submission" date="2023-02" db="EMBL/GenBank/DDBJ databases">
        <authorList>
            <person name="Swenson N.G."/>
            <person name="Wegrzyn J.L."/>
            <person name="Mcevoy S.L."/>
        </authorList>
    </citation>
    <scope>NUCLEOTIDE SEQUENCE</scope>
    <source>
        <strain evidence="2">91603</strain>
        <tissue evidence="2">Leaf</tissue>
    </source>
</reference>
<feature type="compositionally biased region" description="Polar residues" evidence="1">
    <location>
        <begin position="75"/>
        <end position="88"/>
    </location>
</feature>
<evidence type="ECO:0000313" key="3">
    <source>
        <dbReference type="Proteomes" id="UP001064489"/>
    </source>
</evidence>
<feature type="compositionally biased region" description="Basic and acidic residues" evidence="1">
    <location>
        <begin position="89"/>
        <end position="108"/>
    </location>
</feature>
<keyword evidence="3" id="KW-1185">Reference proteome</keyword>
<evidence type="ECO:0000313" key="2">
    <source>
        <dbReference type="EMBL" id="KAI9182415.1"/>
    </source>
</evidence>
<accession>A0AAD5J153</accession>
<name>A0AAD5J153_ACENE</name>
<sequence>MLCLSPPAGLVLDCGDSSTSQVQKPAERSIWGSGFWVRGKKERERKGRDRRRLAPLSPSLPLSPSSHLSPTPSSATVCCSLSSTPSQKLSKDSEAGRGSRDEFSREPSDFALEGDEDERSIEQISRM</sequence>
<proteinExistence type="predicted"/>
<dbReference type="EMBL" id="JAJSOW010000101">
    <property type="protein sequence ID" value="KAI9182415.1"/>
    <property type="molecule type" value="Genomic_DNA"/>
</dbReference>
<protein>
    <submittedName>
        <fullName evidence="2">Uncharacterized protein</fullName>
    </submittedName>
</protein>
<organism evidence="2 3">
    <name type="scientific">Acer negundo</name>
    <name type="common">Box elder</name>
    <dbReference type="NCBI Taxonomy" id="4023"/>
    <lineage>
        <taxon>Eukaryota</taxon>
        <taxon>Viridiplantae</taxon>
        <taxon>Streptophyta</taxon>
        <taxon>Embryophyta</taxon>
        <taxon>Tracheophyta</taxon>
        <taxon>Spermatophyta</taxon>
        <taxon>Magnoliopsida</taxon>
        <taxon>eudicotyledons</taxon>
        <taxon>Gunneridae</taxon>
        <taxon>Pentapetalae</taxon>
        <taxon>rosids</taxon>
        <taxon>malvids</taxon>
        <taxon>Sapindales</taxon>
        <taxon>Sapindaceae</taxon>
        <taxon>Hippocastanoideae</taxon>
        <taxon>Acereae</taxon>
        <taxon>Acer</taxon>
    </lineage>
</organism>
<reference evidence="2" key="1">
    <citation type="journal article" date="2022" name="Plant J.">
        <title>Strategies of tolerance reflected in two North American maple genomes.</title>
        <authorList>
            <person name="McEvoy S.L."/>
            <person name="Sezen U.U."/>
            <person name="Trouern-Trend A."/>
            <person name="McMahon S.M."/>
            <person name="Schaberg P.G."/>
            <person name="Yang J."/>
            <person name="Wegrzyn J.L."/>
            <person name="Swenson N.G."/>
        </authorList>
    </citation>
    <scope>NUCLEOTIDE SEQUENCE</scope>
    <source>
        <strain evidence="2">91603</strain>
    </source>
</reference>